<evidence type="ECO:0000313" key="1">
    <source>
        <dbReference type="EMBL" id="RHX90831.1"/>
    </source>
</evidence>
<gene>
    <name evidence="1" type="ORF">DLM75_10685</name>
</gene>
<accession>A0A396Z5R2</accession>
<organism evidence="1 2">
    <name type="scientific">Leptospira stimsonii</name>
    <dbReference type="NCBI Taxonomy" id="2202203"/>
    <lineage>
        <taxon>Bacteria</taxon>
        <taxon>Pseudomonadati</taxon>
        <taxon>Spirochaetota</taxon>
        <taxon>Spirochaetia</taxon>
        <taxon>Leptospirales</taxon>
        <taxon>Leptospiraceae</taxon>
        <taxon>Leptospira</taxon>
    </lineage>
</organism>
<dbReference type="Proteomes" id="UP000265798">
    <property type="component" value="Unassembled WGS sequence"/>
</dbReference>
<comment type="caution">
    <text evidence="1">The sequence shown here is derived from an EMBL/GenBank/DDBJ whole genome shotgun (WGS) entry which is preliminary data.</text>
</comment>
<dbReference type="EMBL" id="QHCT01000002">
    <property type="protein sequence ID" value="RHX90831.1"/>
    <property type="molecule type" value="Genomic_DNA"/>
</dbReference>
<reference evidence="2" key="1">
    <citation type="submission" date="2018-05" db="EMBL/GenBank/DDBJ databases">
        <title>Leptospira yasudae sp. nov. and Leptospira stimsonii sp. nov., two pathogenic species of the genus Leptospira isolated from environmental sources.</title>
        <authorList>
            <person name="Casanovas-Massana A."/>
            <person name="Hamond C."/>
            <person name="Santos L.A."/>
            <person name="Hacker K.P."/>
            <person name="Balassiano I."/>
            <person name="Medeiros M.A."/>
            <person name="Reis M.G."/>
            <person name="Ko A.I."/>
            <person name="Wunder E.A."/>
        </authorList>
    </citation>
    <scope>NUCLEOTIDE SEQUENCE [LARGE SCALE GENOMIC DNA]</scope>
    <source>
        <strain evidence="2">Yale</strain>
    </source>
</reference>
<dbReference type="AlphaFoldDB" id="A0A396Z5R2"/>
<sequence length="66" mass="7907">MYIILFARVWKDLFYDLKERKEPAKELPYKKISSIYALDRKTNSALEFIFDDSETFVKGSQLDSFF</sequence>
<proteinExistence type="predicted"/>
<name>A0A396Z5R2_9LEPT</name>
<protein>
    <submittedName>
        <fullName evidence="1">Uncharacterized protein</fullName>
    </submittedName>
</protein>
<evidence type="ECO:0000313" key="2">
    <source>
        <dbReference type="Proteomes" id="UP000265798"/>
    </source>
</evidence>